<keyword evidence="1" id="KW-1005">Bacterial flagellum biogenesis</keyword>
<sequence length="221" mass="25434">MISKIYILSLFLLLITFKVNASTFQEQLVHFLKKNNAPYFKNMSIILYRNVLFKKWPTCKNFKFVLVDTIKPSGLMNIKVICGQHYQFVQVRVKFKGEYVIASRNIKKGKKLVNTDIFVKYGYLDQFPLDSYVIKKQVLNLVSLKDIKKNDIITQDLLRPVFLITKNERVSIIITNIGFTIISEGLAINNAYKNQLVKVKLDNGKIVSGIASNKNTVVIYS</sequence>
<dbReference type="Gene3D" id="2.30.30.760">
    <property type="match status" value="1"/>
</dbReference>
<dbReference type="PANTHER" id="PTHR36307">
    <property type="entry name" value="FLAGELLA BASAL BODY P-RING FORMATION PROTEIN FLGA"/>
    <property type="match status" value="1"/>
</dbReference>
<proteinExistence type="inferred from homology"/>
<evidence type="ECO:0000313" key="3">
    <source>
        <dbReference type="EMBL" id="QCI23333.1"/>
    </source>
</evidence>
<comment type="subcellular location">
    <subcellularLocation>
        <location evidence="1">Periplasm</location>
    </subcellularLocation>
</comment>
<accession>A0A4D6Y412</accession>
<dbReference type="OrthoDB" id="7065435at2"/>
<dbReference type="PANTHER" id="PTHR36307:SF1">
    <property type="entry name" value="FLAGELLA BASAL BODY P-RING FORMATION PROTEIN FLGA"/>
    <property type="match status" value="1"/>
</dbReference>
<dbReference type="InterPro" id="IPR017585">
    <property type="entry name" value="SAF_FlgA"/>
</dbReference>
<dbReference type="GO" id="GO:0042597">
    <property type="term" value="C:periplasmic space"/>
    <property type="evidence" value="ECO:0007669"/>
    <property type="project" value="UniProtKB-SubCell"/>
</dbReference>
<keyword evidence="3" id="KW-0966">Cell projection</keyword>
<dbReference type="CDD" id="cd11614">
    <property type="entry name" value="SAF_CpaB_FlgA_like"/>
    <property type="match status" value="1"/>
</dbReference>
<comment type="function">
    <text evidence="1">Involved in the assembly process of the P-ring formation. It may associate with FlgF on the rod constituting a structure essential for the P-ring assembly or may act as a modulator protein for the P-ring assembly.</text>
</comment>
<reference evidence="3 4" key="1">
    <citation type="submission" date="2018-10" db="EMBL/GenBank/DDBJ databases">
        <title>Comparative functional genomics of the obligate endosymbiont Buchnera aphidicola.</title>
        <authorList>
            <person name="Chong R.A."/>
        </authorList>
    </citation>
    <scope>NUCLEOTIDE SEQUENCE [LARGE SCALE GENOMIC DNA]</scope>
    <source>
        <strain evidence="3 4">Mrh</strain>
    </source>
</reference>
<dbReference type="NCBIfam" id="TIGR03170">
    <property type="entry name" value="flgA_cterm"/>
    <property type="match status" value="1"/>
</dbReference>
<evidence type="ECO:0000256" key="1">
    <source>
        <dbReference type="RuleBase" id="RU362063"/>
    </source>
</evidence>
<keyword evidence="3" id="KW-0969">Cilium</keyword>
<dbReference type="InterPro" id="IPR039246">
    <property type="entry name" value="Flagellar_FlgA"/>
</dbReference>
<keyword evidence="3" id="KW-0282">Flagellum</keyword>
<comment type="similarity">
    <text evidence="1">Belongs to the FlgA family.</text>
</comment>
<name>A0A4D6Y412_BUCMH</name>
<evidence type="ECO:0000259" key="2">
    <source>
        <dbReference type="Pfam" id="PF13144"/>
    </source>
</evidence>
<evidence type="ECO:0000313" key="4">
    <source>
        <dbReference type="Proteomes" id="UP000298566"/>
    </source>
</evidence>
<dbReference type="AlphaFoldDB" id="A0A4D6Y412"/>
<dbReference type="Proteomes" id="UP000298566">
    <property type="component" value="Chromosome"/>
</dbReference>
<feature type="domain" description="Flagella basal body P-ring formation protein FlgA SAF" evidence="2">
    <location>
        <begin position="98"/>
        <end position="218"/>
    </location>
</feature>
<protein>
    <recommendedName>
        <fullName evidence="1">Flagella basal body P-ring formation protein FlgA</fullName>
    </recommendedName>
</protein>
<dbReference type="EMBL" id="CP033004">
    <property type="protein sequence ID" value="QCI23333.1"/>
    <property type="molecule type" value="Genomic_DNA"/>
</dbReference>
<keyword evidence="1" id="KW-0574">Periplasm</keyword>
<dbReference type="Pfam" id="PF13144">
    <property type="entry name" value="ChapFlgA"/>
    <property type="match status" value="1"/>
</dbReference>
<gene>
    <name evidence="3" type="primary">flgA</name>
    <name evidence="3" type="ORF">D9V73_01590</name>
</gene>
<organism evidence="3 4">
    <name type="scientific">Buchnera aphidicola subsp. Melaphis rhois</name>
    <dbReference type="NCBI Taxonomy" id="118103"/>
    <lineage>
        <taxon>Bacteria</taxon>
        <taxon>Pseudomonadati</taxon>
        <taxon>Pseudomonadota</taxon>
        <taxon>Gammaproteobacteria</taxon>
        <taxon>Enterobacterales</taxon>
        <taxon>Erwiniaceae</taxon>
        <taxon>Buchnera</taxon>
    </lineage>
</organism>
<dbReference type="GO" id="GO:0044780">
    <property type="term" value="P:bacterial-type flagellum assembly"/>
    <property type="evidence" value="ECO:0007669"/>
    <property type="project" value="InterPro"/>
</dbReference>